<dbReference type="InterPro" id="IPR019931">
    <property type="entry name" value="LPXTG_anchor"/>
</dbReference>
<dbReference type="RefSeq" id="WP_312866685.1">
    <property type="nucleotide sequence ID" value="NZ_JACHJL010000001.1"/>
</dbReference>
<organism evidence="9 10">
    <name type="scientific">Streptomyces zagrosensis</name>
    <dbReference type="NCBI Taxonomy" id="1042984"/>
    <lineage>
        <taxon>Bacteria</taxon>
        <taxon>Bacillati</taxon>
        <taxon>Actinomycetota</taxon>
        <taxon>Actinomycetes</taxon>
        <taxon>Kitasatosporales</taxon>
        <taxon>Streptomycetaceae</taxon>
        <taxon>Streptomyces</taxon>
    </lineage>
</organism>
<dbReference type="NCBIfam" id="NF041527">
    <property type="entry name" value="SCO1860_LAETG"/>
    <property type="match status" value="1"/>
</dbReference>
<evidence type="ECO:0000256" key="4">
    <source>
        <dbReference type="ARBA" id="ARBA00023088"/>
    </source>
</evidence>
<protein>
    <submittedName>
        <fullName evidence="9">LPXTG-motif cell wall-anchored protein</fullName>
    </submittedName>
</protein>
<keyword evidence="3 7" id="KW-0732">Signal</keyword>
<feature type="domain" description="Gram-positive cocci surface proteins LPxTG" evidence="8">
    <location>
        <begin position="304"/>
        <end position="344"/>
    </location>
</feature>
<keyword evidence="6" id="KW-0812">Transmembrane</keyword>
<keyword evidence="4" id="KW-0572">Peptidoglycan-anchor</keyword>
<evidence type="ECO:0000256" key="2">
    <source>
        <dbReference type="ARBA" id="ARBA00022525"/>
    </source>
</evidence>
<accession>A0A7W9Q6K1</accession>
<reference evidence="9 10" key="1">
    <citation type="submission" date="2020-08" db="EMBL/GenBank/DDBJ databases">
        <title>Genomic Encyclopedia of Type Strains, Phase III (KMG-III): the genomes of soil and plant-associated and newly described type strains.</title>
        <authorList>
            <person name="Whitman W."/>
        </authorList>
    </citation>
    <scope>NUCLEOTIDE SEQUENCE [LARGE SCALE GENOMIC DNA]</scope>
    <source>
        <strain evidence="9 10">CECT 8305</strain>
    </source>
</reference>
<evidence type="ECO:0000256" key="3">
    <source>
        <dbReference type="ARBA" id="ARBA00022729"/>
    </source>
</evidence>
<keyword evidence="1" id="KW-0134">Cell wall</keyword>
<evidence type="ECO:0000256" key="6">
    <source>
        <dbReference type="SAM" id="Phobius"/>
    </source>
</evidence>
<dbReference type="EMBL" id="JACHJL010000001">
    <property type="protein sequence ID" value="MBB5933672.1"/>
    <property type="molecule type" value="Genomic_DNA"/>
</dbReference>
<evidence type="ECO:0000256" key="7">
    <source>
        <dbReference type="SAM" id="SignalP"/>
    </source>
</evidence>
<dbReference type="NCBIfam" id="TIGR01167">
    <property type="entry name" value="LPXTG_anchor"/>
    <property type="match status" value="1"/>
</dbReference>
<evidence type="ECO:0000313" key="10">
    <source>
        <dbReference type="Proteomes" id="UP000588098"/>
    </source>
</evidence>
<gene>
    <name evidence="9" type="ORF">FHS42_000690</name>
</gene>
<dbReference type="AlphaFoldDB" id="A0A7W9Q6K1"/>
<name>A0A7W9Q6K1_9ACTN</name>
<feature type="compositionally biased region" description="Low complexity" evidence="5">
    <location>
        <begin position="268"/>
        <end position="285"/>
    </location>
</feature>
<proteinExistence type="predicted"/>
<feature type="region of interest" description="Disordered" evidence="5">
    <location>
        <begin position="245"/>
        <end position="315"/>
    </location>
</feature>
<feature type="signal peptide" evidence="7">
    <location>
        <begin position="1"/>
        <end position="34"/>
    </location>
</feature>
<evidence type="ECO:0000256" key="1">
    <source>
        <dbReference type="ARBA" id="ARBA00022512"/>
    </source>
</evidence>
<dbReference type="NCBIfam" id="NF041528">
    <property type="entry name" value="strep_LAETG"/>
    <property type="match status" value="1"/>
</dbReference>
<dbReference type="InterPro" id="IPR048202">
    <property type="entry name" value="SCO1860-like"/>
</dbReference>
<keyword evidence="2" id="KW-0964">Secreted</keyword>
<dbReference type="Proteomes" id="UP000588098">
    <property type="component" value="Unassembled WGS sequence"/>
</dbReference>
<feature type="chain" id="PRO_5031501504" evidence="7">
    <location>
        <begin position="35"/>
        <end position="344"/>
    </location>
</feature>
<keyword evidence="10" id="KW-1185">Reference proteome</keyword>
<keyword evidence="6" id="KW-1133">Transmembrane helix</keyword>
<feature type="transmembrane region" description="Helical" evidence="6">
    <location>
        <begin position="315"/>
        <end position="334"/>
    </location>
</feature>
<dbReference type="PROSITE" id="PS50847">
    <property type="entry name" value="GRAM_POS_ANCHORING"/>
    <property type="match status" value="1"/>
</dbReference>
<feature type="compositionally biased region" description="Pro residues" evidence="5">
    <location>
        <begin position="257"/>
        <end position="267"/>
    </location>
</feature>
<evidence type="ECO:0000256" key="5">
    <source>
        <dbReference type="SAM" id="MobiDB-lite"/>
    </source>
</evidence>
<comment type="caution">
    <text evidence="9">The sequence shown here is derived from an EMBL/GenBank/DDBJ whole genome shotgun (WGS) entry which is preliminary data.</text>
</comment>
<keyword evidence="6" id="KW-0472">Membrane</keyword>
<sequence>MSRSIDSFLGMPVRRAAALTACSTLLFGAASAPAYGTGTTGESAGTGAESGTSSAVVLRTGLDVALLDKSLHVPLNVTVNEVRAPASADKTALTVLLDGVNNGKPVNVLRADVATARATVSKRETAGYAHLARARVHVPGLATLPLVEVEGVTSKAVCAVGAKPVATSNPLGSVTVLGKRVTLSSSGTTNVSVPGVGEVALHLGKTSTTSKTAAAAALDLRVSINPLKLNVADVTGRVTLAEATCATPTKQRGEHPATPPATPPASAPPTKAVPKPVTTPVTEPGPKTDPKPATAPRAEREQELAETGGSSTTPYLAGGAAVLLAAGGGALILARRRQAARRRG</sequence>
<evidence type="ECO:0000313" key="9">
    <source>
        <dbReference type="EMBL" id="MBB5933672.1"/>
    </source>
</evidence>
<evidence type="ECO:0000259" key="8">
    <source>
        <dbReference type="PROSITE" id="PS50847"/>
    </source>
</evidence>